<keyword evidence="1" id="KW-0175">Coiled coil</keyword>
<evidence type="ECO:0000313" key="4">
    <source>
        <dbReference type="EMBL" id="MBB4022676.1"/>
    </source>
</evidence>
<keyword evidence="3" id="KW-1133">Transmembrane helix</keyword>
<keyword evidence="3" id="KW-0812">Transmembrane</keyword>
<protein>
    <submittedName>
        <fullName evidence="4">Uncharacterized protein (TIGR02302 family)</fullName>
    </submittedName>
</protein>
<dbReference type="NCBIfam" id="TIGR02302">
    <property type="entry name" value="aProt_lowcomp"/>
    <property type="match status" value="1"/>
</dbReference>
<keyword evidence="5" id="KW-1185">Reference proteome</keyword>
<name>A0A840CIS5_9RHOB</name>
<dbReference type="Pfam" id="PF13779">
    <property type="entry name" value="DUF4175"/>
    <property type="match status" value="1"/>
</dbReference>
<gene>
    <name evidence="4" type="ORF">GGR17_002495</name>
</gene>
<dbReference type="RefSeq" id="WP_054539842.1">
    <property type="nucleotide sequence ID" value="NZ_JACIEQ010000003.1"/>
</dbReference>
<evidence type="ECO:0000313" key="5">
    <source>
        <dbReference type="Proteomes" id="UP000585681"/>
    </source>
</evidence>
<evidence type="ECO:0000256" key="2">
    <source>
        <dbReference type="SAM" id="MobiDB-lite"/>
    </source>
</evidence>
<organism evidence="4 5">
    <name type="scientific">Actibacterium naphthalenivorans</name>
    <dbReference type="NCBI Taxonomy" id="1614693"/>
    <lineage>
        <taxon>Bacteria</taxon>
        <taxon>Pseudomonadati</taxon>
        <taxon>Pseudomonadota</taxon>
        <taxon>Alphaproteobacteria</taxon>
        <taxon>Rhodobacterales</taxon>
        <taxon>Roseobacteraceae</taxon>
        <taxon>Actibacterium</taxon>
    </lineage>
</organism>
<evidence type="ECO:0000256" key="3">
    <source>
        <dbReference type="SAM" id="Phobius"/>
    </source>
</evidence>
<comment type="caution">
    <text evidence="4">The sequence shown here is derived from an EMBL/GenBank/DDBJ whole genome shotgun (WGS) entry which is preliminary data.</text>
</comment>
<feature type="region of interest" description="Disordered" evidence="2">
    <location>
        <begin position="753"/>
        <end position="799"/>
    </location>
</feature>
<reference evidence="4" key="1">
    <citation type="submission" date="2020-08" db="EMBL/GenBank/DDBJ databases">
        <title>Genomic Encyclopedia of Type Strains, Phase IV (KMG-IV): sequencing the most valuable type-strain genomes for metagenomic binning, comparative biology and taxonomic classification.</title>
        <authorList>
            <person name="Goeker M."/>
        </authorList>
    </citation>
    <scope>NUCLEOTIDE SEQUENCE [LARGE SCALE GENOMIC DNA]</scope>
    <source>
        <strain evidence="4">DSM 105040</strain>
    </source>
</reference>
<keyword evidence="3" id="KW-0472">Membrane</keyword>
<proteinExistence type="predicted"/>
<feature type="compositionally biased region" description="Gly residues" evidence="2">
    <location>
        <begin position="647"/>
        <end position="671"/>
    </location>
</feature>
<sequence>MTQTPRTADAALKSLARPMRLTRMGMVAERATRAFWPLSTVLLLILAALAFGVQDHLPAEALWAGLGLGAAAALWALVAGVRRFRWPSSAEALARLDQTLPGRPITALGDHQAIGGGDAGSEAVWRAHLARMAERVKQARAVRPDLRVSGLDRFGLRYVAATLFITSVIFGSLWRVADVAVRPGGPEAALASGPAWEGWVEPPAYTAKPTLYLNDIPAGELAVPEGSRVTLRFYGEVGALALRETVSGQDAASDGMGPSFDITRAGRIAIEGPGGRGWDILLSPDTPPIVAFSGEMQRKADGEMNQPFTASDDYGVVSGLATITLNLEAVDRRHGLTAAPEPRDALVLDLPMPISGDRQSFDEMIVENLSQHPWVGLPVSIVLSVEDAQGQPGRSEALATTLPGRRFFDPLAKAIIEQRRDLLWTRANGARAASILRAVSFQPEEVFRDSSAYLRLRVAIRRLEAGVADGLTPEARDEVAQALWDIAVLVEEGDLSDALERLRRAQDRLSEAMRNGASDEEIADLMQEMREAMQDYMRQLAEQSQQDGQQQAENQDTREITGDQLQQMLDRLQELMEQGRMAEAQQLLEQLRQMMENMQVTQGPGGQQSPGQQAMDGLAQTLRDQQGLSDEAFRDLQEQFNQNGQQGEQGEGEGQQGQGEGQAQDGQGGQQPGQSLAERQQTLRDELNRLQQNLPGVGGAEGQAARDALDRAGRAMDRAEDALRGDDLAGALDDQAEAIDALRDGMRNLGEALAQQQQNQQGDQGEAMGRANADQQRDPLGRDRGAQGQIGSQEDMLQGADIYGRARELLDEIRRRSADQQRPEAELDYLKRLLDRF</sequence>
<feature type="transmembrane region" description="Helical" evidence="3">
    <location>
        <begin position="156"/>
        <end position="174"/>
    </location>
</feature>
<dbReference type="AlphaFoldDB" id="A0A840CIS5"/>
<dbReference type="EMBL" id="JACIEQ010000003">
    <property type="protein sequence ID" value="MBB4022676.1"/>
    <property type="molecule type" value="Genomic_DNA"/>
</dbReference>
<feature type="coiled-coil region" evidence="1">
    <location>
        <begin position="495"/>
        <end position="601"/>
    </location>
</feature>
<feature type="compositionally biased region" description="Low complexity" evidence="2">
    <location>
        <begin position="753"/>
        <end position="767"/>
    </location>
</feature>
<feature type="transmembrane region" description="Helical" evidence="3">
    <location>
        <begin position="62"/>
        <end position="81"/>
    </location>
</feature>
<dbReference type="Proteomes" id="UP000585681">
    <property type="component" value="Unassembled WGS sequence"/>
</dbReference>
<evidence type="ECO:0000256" key="1">
    <source>
        <dbReference type="SAM" id="Coils"/>
    </source>
</evidence>
<feature type="compositionally biased region" description="Basic and acidic residues" evidence="2">
    <location>
        <begin position="775"/>
        <end position="785"/>
    </location>
</feature>
<feature type="region of interest" description="Disordered" evidence="2">
    <location>
        <begin position="642"/>
        <end position="677"/>
    </location>
</feature>
<accession>A0A840CIS5</accession>
<dbReference type="InterPro" id="IPR012683">
    <property type="entry name" value="CHP02302_TM"/>
</dbReference>